<feature type="domain" description="NAD(P)-binding" evidence="1">
    <location>
        <begin position="7"/>
        <end position="198"/>
    </location>
</feature>
<sequence>MNIAILGASGFTGKVLLEKALERGHAIKVLARNPEKLASFGDSIQVIEGDYLNQQAINQVVEGVDVVISTIGAPATRKTSLTANDFADAMTHLVMAMEKGGVKRLINLASAGTRFKGEKVSFIRGVIRLFFSLTAPVVIPAKEKELAIVQQSSLDWTSIRPPLIQDNVPGSLQASVEFLNGNKVDVVQLANFMLDNIDSQDWIKKAPFVISKV</sequence>
<dbReference type="AlphaFoldDB" id="F6CWP8"/>
<accession>F6CWP8</accession>
<dbReference type="eggNOG" id="COG0702">
    <property type="taxonomic scope" value="Bacteria"/>
</dbReference>
<evidence type="ECO:0000313" key="2">
    <source>
        <dbReference type="EMBL" id="AEF54398.1"/>
    </source>
</evidence>
<dbReference type="HOGENOM" id="CLU_025711_4_5_6"/>
<dbReference type="OrthoDB" id="7352421at2"/>
<dbReference type="RefSeq" id="WP_013795873.1">
    <property type="nucleotide sequence ID" value="NC_015559.1"/>
</dbReference>
<dbReference type="PANTHER" id="PTHR43355">
    <property type="entry name" value="FLAVIN REDUCTASE (NADPH)"/>
    <property type="match status" value="1"/>
</dbReference>
<name>F6CWP8_MARPP</name>
<protein>
    <recommendedName>
        <fullName evidence="1">NAD(P)-binding domain-containing protein</fullName>
    </recommendedName>
</protein>
<dbReference type="InterPro" id="IPR036291">
    <property type="entry name" value="NAD(P)-bd_dom_sf"/>
</dbReference>
<dbReference type="InterPro" id="IPR016040">
    <property type="entry name" value="NAD(P)-bd_dom"/>
</dbReference>
<dbReference type="SUPFAM" id="SSF51735">
    <property type="entry name" value="NAD(P)-binding Rossmann-fold domains"/>
    <property type="match status" value="1"/>
</dbReference>
<dbReference type="KEGG" id="mpc:Mar181_1355"/>
<gene>
    <name evidence="2" type="ordered locus">Mar181_1355</name>
</gene>
<reference evidence="2 3" key="1">
    <citation type="journal article" date="2012" name="Stand. Genomic Sci.">
        <title>Complete genome sequence of Marinomonas posidonica type strain (IVIA-Po-181(T)).</title>
        <authorList>
            <person name="Lucas-Elio P."/>
            <person name="Goodwin L."/>
            <person name="Woyke T."/>
            <person name="Pitluck S."/>
            <person name="Nolan M."/>
            <person name="Kyrpides N.C."/>
            <person name="Detter J.C."/>
            <person name="Copeland A."/>
            <person name="Lu M."/>
            <person name="Bruce D."/>
            <person name="Detter C."/>
            <person name="Tapia R."/>
            <person name="Han S."/>
            <person name="Land M.L."/>
            <person name="Ivanova N."/>
            <person name="Mikhailova N."/>
            <person name="Johnston A.W."/>
            <person name="Sanchez-Amat A."/>
        </authorList>
    </citation>
    <scope>NUCLEOTIDE SEQUENCE [LARGE SCALE GENOMIC DNA]</scope>
    <source>
        <strain evidence="3">CECT 7376 / NCIMB 14433 / IVIA-Po-181</strain>
    </source>
</reference>
<keyword evidence="3" id="KW-1185">Reference proteome</keyword>
<organism evidence="2 3">
    <name type="scientific">Marinomonas posidonica (strain CECT 7376 / NCIMB 14433 / IVIA-Po-181)</name>
    <dbReference type="NCBI Taxonomy" id="491952"/>
    <lineage>
        <taxon>Bacteria</taxon>
        <taxon>Pseudomonadati</taxon>
        <taxon>Pseudomonadota</taxon>
        <taxon>Gammaproteobacteria</taxon>
        <taxon>Oceanospirillales</taxon>
        <taxon>Oceanospirillaceae</taxon>
        <taxon>Marinomonas</taxon>
    </lineage>
</organism>
<dbReference type="GO" id="GO:0004074">
    <property type="term" value="F:biliverdin reductase [NAD(P)H] activity"/>
    <property type="evidence" value="ECO:0007669"/>
    <property type="project" value="TreeGrafter"/>
</dbReference>
<dbReference type="InterPro" id="IPR051606">
    <property type="entry name" value="Polyketide_Oxido-like"/>
</dbReference>
<evidence type="ECO:0000259" key="1">
    <source>
        <dbReference type="Pfam" id="PF13460"/>
    </source>
</evidence>
<dbReference type="Pfam" id="PF13460">
    <property type="entry name" value="NAD_binding_10"/>
    <property type="match status" value="1"/>
</dbReference>
<dbReference type="Gene3D" id="3.40.50.720">
    <property type="entry name" value="NAD(P)-binding Rossmann-like Domain"/>
    <property type="match status" value="1"/>
</dbReference>
<dbReference type="STRING" id="491952.Mar181_1355"/>
<dbReference type="GO" id="GO:0042602">
    <property type="term" value="F:riboflavin reductase (NADPH) activity"/>
    <property type="evidence" value="ECO:0007669"/>
    <property type="project" value="TreeGrafter"/>
</dbReference>
<evidence type="ECO:0000313" key="3">
    <source>
        <dbReference type="Proteomes" id="UP000009230"/>
    </source>
</evidence>
<proteinExistence type="predicted"/>
<dbReference type="PANTHER" id="PTHR43355:SF2">
    <property type="entry name" value="FLAVIN REDUCTASE (NADPH)"/>
    <property type="match status" value="1"/>
</dbReference>
<dbReference type="EMBL" id="CP002771">
    <property type="protein sequence ID" value="AEF54398.1"/>
    <property type="molecule type" value="Genomic_DNA"/>
</dbReference>
<dbReference type="Proteomes" id="UP000009230">
    <property type="component" value="Chromosome"/>
</dbReference>